<dbReference type="OrthoDB" id="439917at2759"/>
<sequence>MYTVRSFLTFALVLLTVSLPALADHSCQHANNCPTLLIGSNPGCHNSLCYYESCSNDAGLGYKITTDCYTTGGTTRCRCKSLLTGSNYRKRRDLETCPLPQQQRCPVFHGRGGTECVDVMTDIESCGGCVGVDGEGDGVDCTDIVGAESVSCISGSCFIDECAHGYRLDKRQSSCIPITGMRVQKNNSQKRNFRV</sequence>
<evidence type="ECO:0000256" key="1">
    <source>
        <dbReference type="SAM" id="SignalP"/>
    </source>
</evidence>
<dbReference type="GeneID" id="63688381"/>
<dbReference type="AlphaFoldDB" id="M5FV72"/>
<organism evidence="3 4">
    <name type="scientific">Dacryopinax primogenitus (strain DJM 731)</name>
    <name type="common">Brown rot fungus</name>
    <dbReference type="NCBI Taxonomy" id="1858805"/>
    <lineage>
        <taxon>Eukaryota</taxon>
        <taxon>Fungi</taxon>
        <taxon>Dikarya</taxon>
        <taxon>Basidiomycota</taxon>
        <taxon>Agaricomycotina</taxon>
        <taxon>Dacrymycetes</taxon>
        <taxon>Dacrymycetales</taxon>
        <taxon>Dacrymycetaceae</taxon>
        <taxon>Dacryopinax</taxon>
    </lineage>
</organism>
<accession>M5FV72</accession>
<dbReference type="Proteomes" id="UP000030653">
    <property type="component" value="Unassembled WGS sequence"/>
</dbReference>
<dbReference type="InterPro" id="IPR048661">
    <property type="entry name" value="CPL1-like"/>
</dbReference>
<dbReference type="EMBL" id="JH795869">
    <property type="protein sequence ID" value="EJT99504.1"/>
    <property type="molecule type" value="Genomic_DNA"/>
</dbReference>
<reference evidence="3 4" key="1">
    <citation type="journal article" date="2012" name="Science">
        <title>The Paleozoic origin of enzymatic lignin decomposition reconstructed from 31 fungal genomes.</title>
        <authorList>
            <person name="Floudas D."/>
            <person name="Binder M."/>
            <person name="Riley R."/>
            <person name="Barry K."/>
            <person name="Blanchette R.A."/>
            <person name="Henrissat B."/>
            <person name="Martinez A.T."/>
            <person name="Otillar R."/>
            <person name="Spatafora J.W."/>
            <person name="Yadav J.S."/>
            <person name="Aerts A."/>
            <person name="Benoit I."/>
            <person name="Boyd A."/>
            <person name="Carlson A."/>
            <person name="Copeland A."/>
            <person name="Coutinho P.M."/>
            <person name="de Vries R.P."/>
            <person name="Ferreira P."/>
            <person name="Findley K."/>
            <person name="Foster B."/>
            <person name="Gaskell J."/>
            <person name="Glotzer D."/>
            <person name="Gorecki P."/>
            <person name="Heitman J."/>
            <person name="Hesse C."/>
            <person name="Hori C."/>
            <person name="Igarashi K."/>
            <person name="Jurgens J.A."/>
            <person name="Kallen N."/>
            <person name="Kersten P."/>
            <person name="Kohler A."/>
            <person name="Kuees U."/>
            <person name="Kumar T.K.A."/>
            <person name="Kuo A."/>
            <person name="LaButti K."/>
            <person name="Larrondo L.F."/>
            <person name="Lindquist E."/>
            <person name="Ling A."/>
            <person name="Lombard V."/>
            <person name="Lucas S."/>
            <person name="Lundell T."/>
            <person name="Martin R."/>
            <person name="McLaughlin D.J."/>
            <person name="Morgenstern I."/>
            <person name="Morin E."/>
            <person name="Murat C."/>
            <person name="Nagy L.G."/>
            <person name="Nolan M."/>
            <person name="Ohm R.A."/>
            <person name="Patyshakuliyeva A."/>
            <person name="Rokas A."/>
            <person name="Ruiz-Duenas F.J."/>
            <person name="Sabat G."/>
            <person name="Salamov A."/>
            <person name="Samejima M."/>
            <person name="Schmutz J."/>
            <person name="Slot J.C."/>
            <person name="St John F."/>
            <person name="Stenlid J."/>
            <person name="Sun H."/>
            <person name="Sun S."/>
            <person name="Syed K."/>
            <person name="Tsang A."/>
            <person name="Wiebenga A."/>
            <person name="Young D."/>
            <person name="Pisabarro A."/>
            <person name="Eastwood D.C."/>
            <person name="Martin F."/>
            <person name="Cullen D."/>
            <person name="Grigoriev I.V."/>
            <person name="Hibbett D.S."/>
        </authorList>
    </citation>
    <scope>NUCLEOTIDE SEQUENCE [LARGE SCALE GENOMIC DNA]</scope>
    <source>
        <strain evidence="3 4">DJM-731 SS1</strain>
    </source>
</reference>
<feature type="domain" description="Protein CPL1-like" evidence="2">
    <location>
        <begin position="115"/>
        <end position="176"/>
    </location>
</feature>
<evidence type="ECO:0000313" key="3">
    <source>
        <dbReference type="EMBL" id="EJT99504.1"/>
    </source>
</evidence>
<dbReference type="PANTHER" id="PTHR35192:SF2">
    <property type="entry name" value="APPLE DOMAIN-CONTAINING PROTEIN"/>
    <property type="match status" value="1"/>
</dbReference>
<protein>
    <recommendedName>
        <fullName evidence="2">Protein CPL1-like domain-containing protein</fullName>
    </recommendedName>
</protein>
<dbReference type="InterPro" id="IPR038955">
    <property type="entry name" value="PriA/CPL1_fungi"/>
</dbReference>
<keyword evidence="4" id="KW-1185">Reference proteome</keyword>
<dbReference type="PANTHER" id="PTHR35192">
    <property type="entry name" value="PROTEIN, PUTATIVE-RELATED"/>
    <property type="match status" value="1"/>
</dbReference>
<evidence type="ECO:0000313" key="4">
    <source>
        <dbReference type="Proteomes" id="UP000030653"/>
    </source>
</evidence>
<feature type="signal peptide" evidence="1">
    <location>
        <begin position="1"/>
        <end position="23"/>
    </location>
</feature>
<dbReference type="HOGENOM" id="CLU_1396267_0_0_1"/>
<keyword evidence="1" id="KW-0732">Signal</keyword>
<feature type="chain" id="PRO_5004067218" description="Protein CPL1-like domain-containing protein" evidence="1">
    <location>
        <begin position="24"/>
        <end position="195"/>
    </location>
</feature>
<dbReference type="RefSeq" id="XP_040626402.1">
    <property type="nucleotide sequence ID" value="XM_040773319.1"/>
</dbReference>
<dbReference type="Pfam" id="PF21671">
    <property type="entry name" value="CPL1-like"/>
    <property type="match status" value="1"/>
</dbReference>
<name>M5FV72_DACPD</name>
<evidence type="ECO:0000259" key="2">
    <source>
        <dbReference type="Pfam" id="PF21671"/>
    </source>
</evidence>
<gene>
    <name evidence="3" type="ORF">DACRYDRAFT_23634</name>
</gene>
<proteinExistence type="predicted"/>